<reference evidence="2 5" key="2">
    <citation type="journal article" date="2019" name="Emerg. Microbes Infect.">
        <title>Comprehensive subspecies identification of 175 nontuberculous mycobacteria species based on 7547 genomic profiles.</title>
        <authorList>
            <person name="Matsumoto Y."/>
            <person name="Kinjo T."/>
            <person name="Motooka D."/>
            <person name="Nabeya D."/>
            <person name="Jung N."/>
            <person name="Uechi K."/>
            <person name="Horii T."/>
            <person name="Iida T."/>
            <person name="Fujita J."/>
            <person name="Nakamura S."/>
        </authorList>
    </citation>
    <scope>NUCLEOTIDE SEQUENCE [LARGE SCALE GENOMIC DNA]</scope>
    <source>
        <strain evidence="2 5">JCM 6377</strain>
    </source>
</reference>
<evidence type="ECO:0000313" key="2">
    <source>
        <dbReference type="EMBL" id="GFG53873.1"/>
    </source>
</evidence>
<evidence type="ECO:0000256" key="1">
    <source>
        <dbReference type="SAM" id="SignalP"/>
    </source>
</evidence>
<feature type="signal peptide" evidence="1">
    <location>
        <begin position="1"/>
        <end position="33"/>
    </location>
</feature>
<dbReference type="EMBL" id="BLKS01000001">
    <property type="protein sequence ID" value="GFG53873.1"/>
    <property type="molecule type" value="Genomic_DNA"/>
</dbReference>
<comment type="caution">
    <text evidence="3">The sequence shown here is derived from an EMBL/GenBank/DDBJ whole genome shotgun (WGS) entry which is preliminary data.</text>
</comment>
<reference evidence="2" key="3">
    <citation type="submission" date="2020-02" db="EMBL/GenBank/DDBJ databases">
        <authorList>
            <person name="Matsumoto Y."/>
            <person name="Motooka D."/>
            <person name="Nakamura S."/>
        </authorList>
    </citation>
    <scope>NUCLEOTIDE SEQUENCE</scope>
    <source>
        <strain evidence="2">JCM 6377</strain>
    </source>
</reference>
<name>A0A2A7N3F1_MYCAG</name>
<dbReference type="RefSeq" id="WP_097940565.1">
    <property type="nucleotide sequence ID" value="NZ_BLKS01000001.1"/>
</dbReference>
<sequence>MSTDDTGTHIAHTAVVAAAACAAALMSAGPASAERKTVVYDWVFSHCRAADDCDMVQVPFEVETGTQTVLLSNVPNNPGNKCARAVAEFFLGGQRLLSRYVGPGWEQPPFTMNAAPGKHALGVRILNQSDCPSGDAGDYTARLTIWEDVQAAPPPAQQAPAPKQGPLVTASPGLSGVTFHVTDRSGVASQCTYSSEGFTQSFGLPANGTFDLFVPAVRLFKTRTGTITCDNGTSTNTSVFY</sequence>
<accession>A0A2A7N3F1</accession>
<dbReference type="EMBL" id="PDCP01000020">
    <property type="protein sequence ID" value="PEG38424.1"/>
    <property type="molecule type" value="Genomic_DNA"/>
</dbReference>
<dbReference type="Proteomes" id="UP000220914">
    <property type="component" value="Unassembled WGS sequence"/>
</dbReference>
<keyword evidence="4" id="KW-1185">Reference proteome</keyword>
<evidence type="ECO:0000313" key="4">
    <source>
        <dbReference type="Proteomes" id="UP000220914"/>
    </source>
</evidence>
<dbReference type="AlphaFoldDB" id="A0A2A7N3F1"/>
<evidence type="ECO:0000313" key="5">
    <source>
        <dbReference type="Proteomes" id="UP000465302"/>
    </source>
</evidence>
<organism evidence="3 4">
    <name type="scientific">Mycolicibacterium agri</name>
    <name type="common">Mycobacterium agri</name>
    <dbReference type="NCBI Taxonomy" id="36811"/>
    <lineage>
        <taxon>Bacteria</taxon>
        <taxon>Bacillati</taxon>
        <taxon>Actinomycetota</taxon>
        <taxon>Actinomycetes</taxon>
        <taxon>Mycobacteriales</taxon>
        <taxon>Mycobacteriaceae</taxon>
        <taxon>Mycolicibacterium</taxon>
    </lineage>
</organism>
<dbReference type="Proteomes" id="UP000465302">
    <property type="component" value="Unassembled WGS sequence"/>
</dbReference>
<gene>
    <name evidence="3" type="ORF">CQY20_13400</name>
    <name evidence="2" type="ORF">MAGR_53140</name>
</gene>
<reference evidence="3 4" key="1">
    <citation type="submission" date="2017-10" db="EMBL/GenBank/DDBJ databases">
        <title>The new phylogeny of genus Mycobacterium.</title>
        <authorList>
            <person name="Tortoli E."/>
            <person name="Trovato A."/>
            <person name="Cirillo D.M."/>
        </authorList>
    </citation>
    <scope>NUCLEOTIDE SEQUENCE [LARGE SCALE GENOMIC DNA]</scope>
    <source>
        <strain evidence="3 4">CCUG37673</strain>
    </source>
</reference>
<evidence type="ECO:0008006" key="6">
    <source>
        <dbReference type="Google" id="ProtNLM"/>
    </source>
</evidence>
<protein>
    <recommendedName>
        <fullName evidence="6">Secreted protein</fullName>
    </recommendedName>
</protein>
<proteinExistence type="predicted"/>
<keyword evidence="1" id="KW-0732">Signal</keyword>
<feature type="chain" id="PRO_5036036255" description="Secreted protein" evidence="1">
    <location>
        <begin position="34"/>
        <end position="241"/>
    </location>
</feature>
<dbReference type="OrthoDB" id="4733193at2"/>
<evidence type="ECO:0000313" key="3">
    <source>
        <dbReference type="EMBL" id="PEG38424.1"/>
    </source>
</evidence>